<keyword evidence="1" id="KW-1185">Reference proteome</keyword>
<proteinExistence type="predicted"/>
<reference evidence="2" key="1">
    <citation type="submission" date="2017-02" db="UniProtKB">
        <authorList>
            <consortium name="WormBaseParasite"/>
        </authorList>
    </citation>
    <scope>IDENTIFICATION</scope>
</reference>
<evidence type="ECO:0000313" key="1">
    <source>
        <dbReference type="Proteomes" id="UP000036681"/>
    </source>
</evidence>
<dbReference type="Proteomes" id="UP000036681">
    <property type="component" value="Unplaced"/>
</dbReference>
<dbReference type="AlphaFoldDB" id="A0A0M3HGS6"/>
<sequence>MCFVQDHFFVREMEEFILESCWLCKRTSFEANESAHVY</sequence>
<dbReference type="WBParaSite" id="ALUE_0000072101-mRNA-1">
    <property type="protein sequence ID" value="ALUE_0000072101-mRNA-1"/>
    <property type="gene ID" value="ALUE_0000072101"/>
</dbReference>
<accession>A0A0M3HGS6</accession>
<protein>
    <submittedName>
        <fullName evidence="2">Uncharacterized protein</fullName>
    </submittedName>
</protein>
<evidence type="ECO:0000313" key="2">
    <source>
        <dbReference type="WBParaSite" id="ALUE_0000072101-mRNA-1"/>
    </source>
</evidence>
<name>A0A0M3HGS6_ASCLU</name>
<organism evidence="1 2">
    <name type="scientific">Ascaris lumbricoides</name>
    <name type="common">Giant roundworm</name>
    <dbReference type="NCBI Taxonomy" id="6252"/>
    <lineage>
        <taxon>Eukaryota</taxon>
        <taxon>Metazoa</taxon>
        <taxon>Ecdysozoa</taxon>
        <taxon>Nematoda</taxon>
        <taxon>Chromadorea</taxon>
        <taxon>Rhabditida</taxon>
        <taxon>Spirurina</taxon>
        <taxon>Ascaridomorpha</taxon>
        <taxon>Ascaridoidea</taxon>
        <taxon>Ascarididae</taxon>
        <taxon>Ascaris</taxon>
    </lineage>
</organism>